<dbReference type="Proteomes" id="UP000660339">
    <property type="component" value="Unassembled WGS sequence"/>
</dbReference>
<accession>A0A8J3LJ98</accession>
<evidence type="ECO:0000313" key="2">
    <source>
        <dbReference type="Proteomes" id="UP000660339"/>
    </source>
</evidence>
<protein>
    <submittedName>
        <fullName evidence="1">Uncharacterized protein</fullName>
    </submittedName>
</protein>
<reference evidence="1" key="1">
    <citation type="submission" date="2021-01" db="EMBL/GenBank/DDBJ databases">
        <title>Whole genome shotgun sequence of Catellatospora methionotrophica NBRC 14553.</title>
        <authorList>
            <person name="Komaki H."/>
            <person name="Tamura T."/>
        </authorList>
    </citation>
    <scope>NUCLEOTIDE SEQUENCE</scope>
    <source>
        <strain evidence="1">NBRC 14553</strain>
    </source>
</reference>
<sequence length="116" mass="12497">MSTDLPDPERVVSALIAAGWTYAGQRTGLYKRLYWPGVTDLRGRSIVIPLNSDFADYHDLMTAAPGELELAAEVGRIAAAALAAIADEPQPTCPLGGCWWCTDKAERKATPAQVRP</sequence>
<organism evidence="1 2">
    <name type="scientific">Catellatospora methionotrophica</name>
    <dbReference type="NCBI Taxonomy" id="121620"/>
    <lineage>
        <taxon>Bacteria</taxon>
        <taxon>Bacillati</taxon>
        <taxon>Actinomycetota</taxon>
        <taxon>Actinomycetes</taxon>
        <taxon>Micromonosporales</taxon>
        <taxon>Micromonosporaceae</taxon>
        <taxon>Catellatospora</taxon>
    </lineage>
</organism>
<comment type="caution">
    <text evidence="1">The sequence shown here is derived from an EMBL/GenBank/DDBJ whole genome shotgun (WGS) entry which is preliminary data.</text>
</comment>
<dbReference type="AlphaFoldDB" id="A0A8J3LJ98"/>
<dbReference type="EMBL" id="BONJ01000020">
    <property type="protein sequence ID" value="GIG15505.1"/>
    <property type="molecule type" value="Genomic_DNA"/>
</dbReference>
<dbReference type="RefSeq" id="WP_166379909.1">
    <property type="nucleotide sequence ID" value="NZ_BAAATT010000005.1"/>
</dbReference>
<name>A0A8J3LJ98_9ACTN</name>
<gene>
    <name evidence="1" type="ORF">Cme02nite_38370</name>
</gene>
<evidence type="ECO:0000313" key="1">
    <source>
        <dbReference type="EMBL" id="GIG15505.1"/>
    </source>
</evidence>
<keyword evidence="2" id="KW-1185">Reference proteome</keyword>
<proteinExistence type="predicted"/>